<dbReference type="Gene3D" id="3.40.50.300">
    <property type="entry name" value="P-loop containing nucleotide triphosphate hydrolases"/>
    <property type="match status" value="1"/>
</dbReference>
<proteinExistence type="predicted"/>
<dbReference type="InterPro" id="IPR025420">
    <property type="entry name" value="DUF4143"/>
</dbReference>
<dbReference type="EMBL" id="PEYM01000043">
    <property type="protein sequence ID" value="PIS30927.1"/>
    <property type="molecule type" value="Genomic_DNA"/>
</dbReference>
<dbReference type="SUPFAM" id="SSF52980">
    <property type="entry name" value="Restriction endonuclease-like"/>
    <property type="match status" value="1"/>
</dbReference>
<dbReference type="InterPro" id="IPR027417">
    <property type="entry name" value="P-loop_NTPase"/>
</dbReference>
<evidence type="ECO:0000259" key="1">
    <source>
        <dbReference type="Pfam" id="PF13173"/>
    </source>
</evidence>
<comment type="caution">
    <text evidence="3">The sequence shown here is derived from an EMBL/GenBank/DDBJ whole genome shotgun (WGS) entry which is preliminary data.</text>
</comment>
<dbReference type="Proteomes" id="UP000231343">
    <property type="component" value="Unassembled WGS sequence"/>
</dbReference>
<sequence length="415" mass="48408">MYIERELEDKIKRFLKTLEIVAIIGPRQAGKTTLLKKIFAELSDAAYLSFEDQEALALFNKSIKDFYLLYAKDKKYLFIDEFQYAKQGGKNLKFLFDTYKIKIIISGSSALDLTKQAIKYLVGRIFILQLYPFNFSEFLFAKDRPLHSRIFLPVRDKIKQNIFGKTIKSAKVSPVVMEKLLKYYKEYAVFGGYPRAVLAKTSEEKIEVLKNIFNIYFLREIRDVLKLETDHELNQLIKLLSLQIGGTVSYNELGNAINLDYKNLLKHLRILEKTFIIHQALPYYRNKRTEITKTPKVYFYDPGFRNSIINNFQKYDDRTDQGMINENFVASAFINQGLDPKYWRTKSSAEIDFVIEKDGGLYAFEVKTSLAGRGGSRSFYSFREKYSPDRIVALSTNYYSEKPQNNILSVPLYFL</sequence>
<dbReference type="InterPro" id="IPR011335">
    <property type="entry name" value="Restrct_endonuc-II-like"/>
</dbReference>
<dbReference type="Pfam" id="PF13173">
    <property type="entry name" value="AAA_14"/>
    <property type="match status" value="1"/>
</dbReference>
<organism evidence="3 4">
    <name type="scientific">Candidatus Saganbacteria bacterium CG08_land_8_20_14_0_20_45_16</name>
    <dbReference type="NCBI Taxonomy" id="2014293"/>
    <lineage>
        <taxon>Bacteria</taxon>
        <taxon>Bacillati</taxon>
        <taxon>Saganbacteria</taxon>
    </lineage>
</organism>
<evidence type="ECO:0000313" key="4">
    <source>
        <dbReference type="Proteomes" id="UP000231343"/>
    </source>
</evidence>
<accession>A0A2H0Y0H4</accession>
<feature type="domain" description="AAA" evidence="1">
    <location>
        <begin position="19"/>
        <end position="139"/>
    </location>
</feature>
<dbReference type="PANTHER" id="PTHR43566:SF1">
    <property type="entry name" value="AAA+ ATPASE DOMAIN-CONTAINING PROTEIN"/>
    <property type="match status" value="1"/>
</dbReference>
<name>A0A2H0Y0H4_UNCSA</name>
<feature type="domain" description="DUF4143" evidence="2">
    <location>
        <begin position="219"/>
        <end position="369"/>
    </location>
</feature>
<dbReference type="Pfam" id="PF13635">
    <property type="entry name" value="DUF4143"/>
    <property type="match status" value="1"/>
</dbReference>
<evidence type="ECO:0000259" key="2">
    <source>
        <dbReference type="Pfam" id="PF13635"/>
    </source>
</evidence>
<dbReference type="AlphaFoldDB" id="A0A2H0Y0H4"/>
<reference evidence="3 4" key="1">
    <citation type="submission" date="2017-09" db="EMBL/GenBank/DDBJ databases">
        <title>Depth-based differentiation of microbial function through sediment-hosted aquifers and enrichment of novel symbionts in the deep terrestrial subsurface.</title>
        <authorList>
            <person name="Probst A.J."/>
            <person name="Ladd B."/>
            <person name="Jarett J.K."/>
            <person name="Geller-Mcgrath D.E."/>
            <person name="Sieber C.M."/>
            <person name="Emerson J.B."/>
            <person name="Anantharaman K."/>
            <person name="Thomas B.C."/>
            <person name="Malmstrom R."/>
            <person name="Stieglmeier M."/>
            <person name="Klingl A."/>
            <person name="Woyke T."/>
            <person name="Ryan C.M."/>
            <person name="Banfield J.F."/>
        </authorList>
    </citation>
    <scope>NUCLEOTIDE SEQUENCE [LARGE SCALE GENOMIC DNA]</scope>
    <source>
        <strain evidence="3">CG08_land_8_20_14_0_20_45_16</strain>
    </source>
</reference>
<dbReference type="PANTHER" id="PTHR43566">
    <property type="entry name" value="CONSERVED PROTEIN"/>
    <property type="match status" value="1"/>
</dbReference>
<dbReference type="InterPro" id="IPR041682">
    <property type="entry name" value="AAA_14"/>
</dbReference>
<protein>
    <recommendedName>
        <fullName evidence="5">AAA+ ATPase domain-containing protein</fullName>
    </recommendedName>
</protein>
<evidence type="ECO:0000313" key="3">
    <source>
        <dbReference type="EMBL" id="PIS30927.1"/>
    </source>
</evidence>
<dbReference type="SUPFAM" id="SSF52540">
    <property type="entry name" value="P-loop containing nucleoside triphosphate hydrolases"/>
    <property type="match status" value="1"/>
</dbReference>
<gene>
    <name evidence="3" type="ORF">COT42_02055</name>
</gene>
<evidence type="ECO:0008006" key="5">
    <source>
        <dbReference type="Google" id="ProtNLM"/>
    </source>
</evidence>